<feature type="region of interest" description="Disordered" evidence="1">
    <location>
        <begin position="1"/>
        <end position="39"/>
    </location>
</feature>
<dbReference type="AlphaFoldDB" id="A0AAV2KI03"/>
<organism evidence="2 3">
    <name type="scientific">Knipowitschia caucasica</name>
    <name type="common">Caucasian dwarf goby</name>
    <name type="synonym">Pomatoschistus caucasicus</name>
    <dbReference type="NCBI Taxonomy" id="637954"/>
    <lineage>
        <taxon>Eukaryota</taxon>
        <taxon>Metazoa</taxon>
        <taxon>Chordata</taxon>
        <taxon>Craniata</taxon>
        <taxon>Vertebrata</taxon>
        <taxon>Euteleostomi</taxon>
        <taxon>Actinopterygii</taxon>
        <taxon>Neopterygii</taxon>
        <taxon>Teleostei</taxon>
        <taxon>Neoteleostei</taxon>
        <taxon>Acanthomorphata</taxon>
        <taxon>Gobiaria</taxon>
        <taxon>Gobiiformes</taxon>
        <taxon>Gobioidei</taxon>
        <taxon>Gobiidae</taxon>
        <taxon>Gobiinae</taxon>
        <taxon>Knipowitschia</taxon>
    </lineage>
</organism>
<proteinExistence type="predicted"/>
<dbReference type="Proteomes" id="UP001497482">
    <property type="component" value="Chromosome 18"/>
</dbReference>
<accession>A0AAV2KI03</accession>
<reference evidence="2 3" key="1">
    <citation type="submission" date="2024-04" db="EMBL/GenBank/DDBJ databases">
        <authorList>
            <person name="Waldvogel A.-M."/>
            <person name="Schoenle A."/>
        </authorList>
    </citation>
    <scope>NUCLEOTIDE SEQUENCE [LARGE SCALE GENOMIC DNA]</scope>
</reference>
<keyword evidence="3" id="KW-1185">Reference proteome</keyword>
<gene>
    <name evidence="2" type="ORF">KC01_LOCUS18305</name>
</gene>
<evidence type="ECO:0000313" key="3">
    <source>
        <dbReference type="Proteomes" id="UP001497482"/>
    </source>
</evidence>
<feature type="compositionally biased region" description="Polar residues" evidence="1">
    <location>
        <begin position="18"/>
        <end position="33"/>
    </location>
</feature>
<evidence type="ECO:0000256" key="1">
    <source>
        <dbReference type="SAM" id="MobiDB-lite"/>
    </source>
</evidence>
<evidence type="ECO:0000313" key="2">
    <source>
        <dbReference type="EMBL" id="CAL1588520.1"/>
    </source>
</evidence>
<sequence>MGITEPSVIERVVGNPHPASQPTAQRVRGNNNSDVRKKRAAGWARIPPTYTLTYTLTCTYTQTGLFDKYDYSSHLTATI</sequence>
<protein>
    <submittedName>
        <fullName evidence="2">Uncharacterized protein</fullName>
    </submittedName>
</protein>
<name>A0AAV2KI03_KNICA</name>
<dbReference type="EMBL" id="OZ035840">
    <property type="protein sequence ID" value="CAL1588520.1"/>
    <property type="molecule type" value="Genomic_DNA"/>
</dbReference>